<feature type="transmembrane region" description="Helical" evidence="18">
    <location>
        <begin position="224"/>
        <end position="243"/>
    </location>
</feature>
<evidence type="ECO:0000256" key="7">
    <source>
        <dbReference type="ARBA" id="ARBA00022660"/>
    </source>
</evidence>
<evidence type="ECO:0000256" key="13">
    <source>
        <dbReference type="ARBA" id="ARBA00023027"/>
    </source>
</evidence>
<dbReference type="InterPro" id="IPR050175">
    <property type="entry name" value="Complex_I_Subunit_2"/>
</dbReference>
<evidence type="ECO:0000256" key="15">
    <source>
        <dbReference type="ARBA" id="ARBA00023128"/>
    </source>
</evidence>
<accession>A0A7L9CVV4</accession>
<evidence type="ECO:0000256" key="18">
    <source>
        <dbReference type="RuleBase" id="RU003403"/>
    </source>
</evidence>
<dbReference type="GO" id="GO:0008137">
    <property type="term" value="F:NADH dehydrogenase (ubiquinone) activity"/>
    <property type="evidence" value="ECO:0007669"/>
    <property type="project" value="UniProtKB-EC"/>
</dbReference>
<evidence type="ECO:0000313" key="21">
    <source>
        <dbReference type="EMBL" id="QOJ45408.1"/>
    </source>
</evidence>
<comment type="similarity">
    <text evidence="3 18">Belongs to the complex I subunit 2 family.</text>
</comment>
<dbReference type="GO" id="GO:0006120">
    <property type="term" value="P:mitochondrial electron transport, NADH to ubiquinone"/>
    <property type="evidence" value="ECO:0007669"/>
    <property type="project" value="InterPro"/>
</dbReference>
<feature type="transmembrane region" description="Helical" evidence="18">
    <location>
        <begin position="190"/>
        <end position="212"/>
    </location>
</feature>
<evidence type="ECO:0000256" key="6">
    <source>
        <dbReference type="ARBA" id="ARBA00022448"/>
    </source>
</evidence>
<evidence type="ECO:0000256" key="5">
    <source>
        <dbReference type="ARBA" id="ARBA00021008"/>
    </source>
</evidence>
<feature type="transmembrane region" description="Helical" evidence="18">
    <location>
        <begin position="88"/>
        <end position="106"/>
    </location>
</feature>
<feature type="transmembrane region" description="Helical" evidence="18">
    <location>
        <begin position="252"/>
        <end position="275"/>
    </location>
</feature>
<sequence length="322" mass="36008">MSFPLHFLFFVSLVLGSFVAINSSSWFIAWLGLEVNLLSILPLMSSEKTKSSSESCIKYFLVQSMASLLILFSSVFVFYSSLMGGPDLIFVGLCMKLGVAPFHFWFPIVMEGVNWLNCAILMTWQKLAPLFLMSFVNLFVLVIILTSLVGSFGGFNQISVSKILAFSSISHVGWMLAGMIVSVSISIMYFFVYFLMSLLIVFVFNSSKLFYINQLSCMSTVLKLMILFSLLSLGGMPPFLGFFPKWFVIEKLLWGAGIFASILIFSSLINLYFYFRLGYFYVFNKFVGGEGTLGVTNYVSSIVAFFFLSSGGVFCFPLLSSI</sequence>
<evidence type="ECO:0000256" key="1">
    <source>
        <dbReference type="ARBA" id="ARBA00003257"/>
    </source>
</evidence>
<proteinExistence type="inferred from homology"/>
<geneLocation type="mitochondrion" evidence="21"/>
<keyword evidence="7 18" id="KW-0679">Respiratory chain</keyword>
<evidence type="ECO:0000256" key="16">
    <source>
        <dbReference type="ARBA" id="ARBA00023136"/>
    </source>
</evidence>
<comment type="catalytic activity">
    <reaction evidence="17 18">
        <text>a ubiquinone + NADH + 5 H(+)(in) = a ubiquinol + NAD(+) + 4 H(+)(out)</text>
        <dbReference type="Rhea" id="RHEA:29091"/>
        <dbReference type="Rhea" id="RHEA-COMP:9565"/>
        <dbReference type="Rhea" id="RHEA-COMP:9566"/>
        <dbReference type="ChEBI" id="CHEBI:15378"/>
        <dbReference type="ChEBI" id="CHEBI:16389"/>
        <dbReference type="ChEBI" id="CHEBI:17976"/>
        <dbReference type="ChEBI" id="CHEBI:57540"/>
        <dbReference type="ChEBI" id="CHEBI:57945"/>
        <dbReference type="EC" id="7.1.1.2"/>
    </reaction>
</comment>
<evidence type="ECO:0000256" key="12">
    <source>
        <dbReference type="ARBA" id="ARBA00022989"/>
    </source>
</evidence>
<feature type="domain" description="NADH:quinone oxidoreductase/Mrp antiporter transmembrane" evidence="20">
    <location>
        <begin position="87"/>
        <end position="269"/>
    </location>
</feature>
<keyword evidence="15 18" id="KW-0496">Mitochondrion</keyword>
<dbReference type="EMBL" id="MT903349">
    <property type="protein sequence ID" value="QOJ45408.1"/>
    <property type="molecule type" value="Genomic_DNA"/>
</dbReference>
<keyword evidence="6" id="KW-0813">Transport</keyword>
<feature type="signal peptide" evidence="19">
    <location>
        <begin position="1"/>
        <end position="16"/>
    </location>
</feature>
<feature type="transmembrane region" description="Helical" evidence="18">
    <location>
        <begin position="56"/>
        <end position="82"/>
    </location>
</feature>
<keyword evidence="12 18" id="KW-1133">Transmembrane helix</keyword>
<feature type="transmembrane region" description="Helical" evidence="18">
    <location>
        <begin position="163"/>
        <end position="183"/>
    </location>
</feature>
<dbReference type="PANTHER" id="PTHR46552">
    <property type="entry name" value="NADH-UBIQUINONE OXIDOREDUCTASE CHAIN 2"/>
    <property type="match status" value="1"/>
</dbReference>
<evidence type="ECO:0000256" key="11">
    <source>
        <dbReference type="ARBA" id="ARBA00022982"/>
    </source>
</evidence>
<comment type="function">
    <text evidence="1">Core subunit of the mitochondrial membrane respiratory chain NADH dehydrogenase (Complex I) that is believed to belong to the minimal assembly required for catalysis. Complex I functions in the transfer of electrons from NADH to the respiratory chain. The immediate electron acceptor for the enzyme is believed to be ubiquinone.</text>
</comment>
<evidence type="ECO:0000256" key="4">
    <source>
        <dbReference type="ARBA" id="ARBA00012944"/>
    </source>
</evidence>
<evidence type="ECO:0000256" key="2">
    <source>
        <dbReference type="ARBA" id="ARBA00004448"/>
    </source>
</evidence>
<keyword evidence="9 18" id="KW-0999">Mitochondrion inner membrane</keyword>
<dbReference type="PRINTS" id="PR01436">
    <property type="entry name" value="NADHDHGNASE2"/>
</dbReference>
<feature type="transmembrane region" description="Helical" evidence="18">
    <location>
        <begin position="295"/>
        <end position="319"/>
    </location>
</feature>
<evidence type="ECO:0000256" key="10">
    <source>
        <dbReference type="ARBA" id="ARBA00022967"/>
    </source>
</evidence>
<keyword evidence="13 18" id="KW-0520">NAD</keyword>
<evidence type="ECO:0000256" key="19">
    <source>
        <dbReference type="SAM" id="SignalP"/>
    </source>
</evidence>
<evidence type="ECO:0000256" key="9">
    <source>
        <dbReference type="ARBA" id="ARBA00022792"/>
    </source>
</evidence>
<dbReference type="Pfam" id="PF00361">
    <property type="entry name" value="Proton_antipo_M"/>
    <property type="match status" value="2"/>
</dbReference>
<keyword evidence="8 18" id="KW-0812">Transmembrane</keyword>
<comment type="subcellular location">
    <subcellularLocation>
        <location evidence="2 18">Mitochondrion inner membrane</location>
        <topology evidence="2 18">Multi-pass membrane protein</topology>
    </subcellularLocation>
</comment>
<keyword evidence="10 18" id="KW-1278">Translocase</keyword>
<protein>
    <recommendedName>
        <fullName evidence="5 18">NADH-ubiquinone oxidoreductase chain 2</fullName>
        <ecNumber evidence="4 18">7.1.1.2</ecNumber>
    </recommendedName>
</protein>
<feature type="chain" id="PRO_5029809096" description="NADH-ubiquinone oxidoreductase chain 2" evidence="19">
    <location>
        <begin position="17"/>
        <end position="322"/>
    </location>
</feature>
<dbReference type="PANTHER" id="PTHR46552:SF1">
    <property type="entry name" value="NADH-UBIQUINONE OXIDOREDUCTASE CHAIN 2"/>
    <property type="match status" value="1"/>
</dbReference>
<keyword evidence="14 18" id="KW-0830">Ubiquinone</keyword>
<dbReference type="EC" id="7.1.1.2" evidence="4 18"/>
<evidence type="ECO:0000256" key="17">
    <source>
        <dbReference type="ARBA" id="ARBA00049551"/>
    </source>
</evidence>
<dbReference type="AlphaFoldDB" id="A0A7L9CVV4"/>
<feature type="domain" description="NADH:quinone oxidoreductase/Mrp antiporter transmembrane" evidence="20">
    <location>
        <begin position="23"/>
        <end position="79"/>
    </location>
</feature>
<gene>
    <name evidence="21" type="primary">nad2</name>
</gene>
<evidence type="ECO:0000256" key="3">
    <source>
        <dbReference type="ARBA" id="ARBA00007012"/>
    </source>
</evidence>
<dbReference type="InterPro" id="IPR003917">
    <property type="entry name" value="NADH_UbQ_OxRdtase_chain2"/>
</dbReference>
<evidence type="ECO:0000256" key="8">
    <source>
        <dbReference type="ARBA" id="ARBA00022692"/>
    </source>
</evidence>
<dbReference type="GO" id="GO:0005743">
    <property type="term" value="C:mitochondrial inner membrane"/>
    <property type="evidence" value="ECO:0007669"/>
    <property type="project" value="UniProtKB-SubCell"/>
</dbReference>
<name>A0A7L9CVV4_SCOTI</name>
<keyword evidence="16 18" id="KW-0472">Membrane</keyword>
<dbReference type="InterPro" id="IPR001750">
    <property type="entry name" value="ND/Mrp_TM"/>
</dbReference>
<organism evidence="21">
    <name type="scientific">Scorpiops tibetanus</name>
    <name type="common">Scorpion</name>
    <dbReference type="NCBI Taxonomy" id="500600"/>
    <lineage>
        <taxon>Eukaryota</taxon>
        <taxon>Metazoa</taxon>
        <taxon>Ecdysozoa</taxon>
        <taxon>Arthropoda</taxon>
        <taxon>Chelicerata</taxon>
        <taxon>Arachnida</taxon>
        <taxon>Scorpiones</taxon>
        <taxon>Iurida</taxon>
        <taxon>Chactoidea</taxon>
        <taxon>Euscorpiidae</taxon>
        <taxon>Scorpiopinae</taxon>
        <taxon>Scorpiopini</taxon>
        <taxon>Scorpiops</taxon>
    </lineage>
</organism>
<keyword evidence="19" id="KW-0732">Signal</keyword>
<evidence type="ECO:0000256" key="14">
    <source>
        <dbReference type="ARBA" id="ARBA00023075"/>
    </source>
</evidence>
<evidence type="ECO:0000259" key="20">
    <source>
        <dbReference type="Pfam" id="PF00361"/>
    </source>
</evidence>
<reference evidence="21" key="1">
    <citation type="submission" date="2020-08" db="EMBL/GenBank/DDBJ databases">
        <title>The complete mitochondrial genome of Scorpiops tibetanus.</title>
        <authorList>
            <person name="Xiang L."/>
            <person name="Zheng H."/>
        </authorList>
    </citation>
    <scope>NUCLEOTIDE SEQUENCE</scope>
</reference>
<comment type="function">
    <text evidence="18">Core subunit of the mitochondrial membrane respiratory chain NADH dehydrogenase (Complex I) which catalyzes electron transfer from NADH through the respiratory chain, using ubiquinone as an electron acceptor. Essential for the catalytic activity and assembly of complex I.</text>
</comment>
<keyword evidence="11 18" id="KW-0249">Electron transport</keyword>
<feature type="transmembrane region" description="Helical" evidence="18">
    <location>
        <begin position="127"/>
        <end position="151"/>
    </location>
</feature>